<dbReference type="AlphaFoldDB" id="Q256K6"/>
<sequence length="89" mass="10767">MKKFFHKRHKNSNPCVINSQKPALPIKLFLEKTTRLILFFLCSHKSLFISSIKYRSFFPVFIPFYFPFFYNPDPTARQYIITFKHKPEC</sequence>
<dbReference type="STRING" id="264202.CF0011"/>
<proteinExistence type="predicted"/>
<keyword evidence="1" id="KW-0808">Transferase</keyword>
<dbReference type="EMBL" id="AP006861">
    <property type="protein sequence ID" value="BAE80782.1"/>
    <property type="molecule type" value="Genomic_DNA"/>
</dbReference>
<keyword evidence="1" id="KW-0418">Kinase</keyword>
<dbReference type="HOGENOM" id="CLU_2449240_0_0_0"/>
<keyword evidence="2" id="KW-1185">Reference proteome</keyword>
<name>Q256K6_CHLFF</name>
<accession>Q256K6</accession>
<gene>
    <name evidence="1" type="primary">pkaA</name>
    <name evidence="1" type="ordered locus">CF0011</name>
</gene>
<dbReference type="GO" id="GO:0016301">
    <property type="term" value="F:kinase activity"/>
    <property type="evidence" value="ECO:0007669"/>
    <property type="project" value="UniProtKB-KW"/>
</dbReference>
<organism evidence="1 2">
    <name type="scientific">Chlamydia felis (strain Fe/C-56)</name>
    <name type="common">Chlamydophila felis</name>
    <dbReference type="NCBI Taxonomy" id="264202"/>
    <lineage>
        <taxon>Bacteria</taxon>
        <taxon>Pseudomonadati</taxon>
        <taxon>Chlamydiota</taxon>
        <taxon>Chlamydiia</taxon>
        <taxon>Chlamydiales</taxon>
        <taxon>Chlamydiaceae</taxon>
        <taxon>Chlamydia/Chlamydophila group</taxon>
        <taxon>Chlamydia</taxon>
    </lineage>
</organism>
<evidence type="ECO:0000313" key="2">
    <source>
        <dbReference type="Proteomes" id="UP000001260"/>
    </source>
</evidence>
<dbReference type="KEGG" id="cfe:CF0011"/>
<reference evidence="1 2" key="1">
    <citation type="journal article" date="2006" name="DNA Res.">
        <title>Genome sequence of the cat pathogen, Chlamydophila felis.</title>
        <authorList>
            <person name="Azuma Y."/>
            <person name="Hirakawa H."/>
            <person name="Yamashita A."/>
            <person name="Cai Y."/>
            <person name="Rahman M.A."/>
            <person name="Suzuki H."/>
            <person name="Mitaku S."/>
            <person name="Toh H."/>
            <person name="Goto S."/>
            <person name="Murakami T."/>
            <person name="Sugi K."/>
            <person name="Hayashi H."/>
            <person name="Fukushi H."/>
            <person name="Hattori M."/>
            <person name="Kuhara S."/>
            <person name="Shirai M."/>
        </authorList>
    </citation>
    <scope>NUCLEOTIDE SEQUENCE [LARGE SCALE GENOMIC DNA]</scope>
    <source>
        <strain evidence="1 2">Fe/C-56</strain>
    </source>
</reference>
<protein>
    <submittedName>
        <fullName evidence="1">Protein kinase A anchoring protein 9</fullName>
    </submittedName>
</protein>
<evidence type="ECO:0000313" key="1">
    <source>
        <dbReference type="EMBL" id="BAE80782.1"/>
    </source>
</evidence>
<dbReference type="Proteomes" id="UP000001260">
    <property type="component" value="Chromosome"/>
</dbReference>